<protein>
    <submittedName>
        <fullName evidence="3">Uncharacterized protein</fullName>
    </submittedName>
</protein>
<evidence type="ECO:0000313" key="3">
    <source>
        <dbReference type="EMBL" id="CAH0556092.1"/>
    </source>
</evidence>
<accession>A0A9P0FJH9</accession>
<feature type="coiled-coil region" evidence="1">
    <location>
        <begin position="31"/>
        <end position="75"/>
    </location>
</feature>
<dbReference type="Proteomes" id="UP001154078">
    <property type="component" value="Chromosome 4"/>
</dbReference>
<gene>
    <name evidence="3" type="ORF">MELIAE_LOCUS7283</name>
</gene>
<dbReference type="EMBL" id="OV121135">
    <property type="protein sequence ID" value="CAH0556092.1"/>
    <property type="molecule type" value="Genomic_DNA"/>
</dbReference>
<dbReference type="OrthoDB" id="295355at2759"/>
<keyword evidence="4" id="KW-1185">Reference proteome</keyword>
<evidence type="ECO:0000313" key="4">
    <source>
        <dbReference type="Proteomes" id="UP001154078"/>
    </source>
</evidence>
<name>A0A9P0FJH9_BRAAE</name>
<dbReference type="AlphaFoldDB" id="A0A9P0FJH9"/>
<keyword evidence="1" id="KW-0175">Coiled coil</keyword>
<feature type="region of interest" description="Disordered" evidence="2">
    <location>
        <begin position="153"/>
        <end position="181"/>
    </location>
</feature>
<sequence length="181" mass="20820">MCDLERECYSQNTCQLGRELLEWNNVILKHMVTLKEQKDELDFIIKKQEDELQRLKEELEEKANIEKKYSNASEGMIHQIEVYDKVVKMLEDGYGNLVDTSEGVAQLVSQEVNDLEQLMDKKTSTEEAAREKLCDCKDLENVTIRRKDRRGCCVKPDCPRGPPTGKNGDIKSPNLIPTTVK</sequence>
<evidence type="ECO:0000256" key="2">
    <source>
        <dbReference type="SAM" id="MobiDB-lite"/>
    </source>
</evidence>
<organism evidence="3 4">
    <name type="scientific">Brassicogethes aeneus</name>
    <name type="common">Rape pollen beetle</name>
    <name type="synonym">Meligethes aeneus</name>
    <dbReference type="NCBI Taxonomy" id="1431903"/>
    <lineage>
        <taxon>Eukaryota</taxon>
        <taxon>Metazoa</taxon>
        <taxon>Ecdysozoa</taxon>
        <taxon>Arthropoda</taxon>
        <taxon>Hexapoda</taxon>
        <taxon>Insecta</taxon>
        <taxon>Pterygota</taxon>
        <taxon>Neoptera</taxon>
        <taxon>Endopterygota</taxon>
        <taxon>Coleoptera</taxon>
        <taxon>Polyphaga</taxon>
        <taxon>Cucujiformia</taxon>
        <taxon>Nitidulidae</taxon>
        <taxon>Meligethinae</taxon>
        <taxon>Brassicogethes</taxon>
    </lineage>
</organism>
<proteinExistence type="predicted"/>
<reference evidence="3" key="1">
    <citation type="submission" date="2021-12" db="EMBL/GenBank/DDBJ databases">
        <authorList>
            <person name="King R."/>
        </authorList>
    </citation>
    <scope>NUCLEOTIDE SEQUENCE</scope>
</reference>
<evidence type="ECO:0000256" key="1">
    <source>
        <dbReference type="SAM" id="Coils"/>
    </source>
</evidence>